<reference evidence="3 4" key="1">
    <citation type="submission" date="2018-10" db="EMBL/GenBank/DDBJ databases">
        <title>Draft genome of Cortibacter populi DSM10536.</title>
        <authorList>
            <person name="Bernier A.-M."/>
            <person name="Bernard K."/>
        </authorList>
    </citation>
    <scope>NUCLEOTIDE SEQUENCE [LARGE SCALE GENOMIC DNA]</scope>
    <source>
        <strain evidence="3 4">DSM 105136</strain>
    </source>
</reference>
<evidence type="ECO:0000313" key="3">
    <source>
        <dbReference type="EMBL" id="RMX05719.1"/>
    </source>
</evidence>
<keyword evidence="2" id="KW-0732">Signal</keyword>
<dbReference type="AlphaFoldDB" id="A0A3M6QT30"/>
<evidence type="ECO:0000256" key="1">
    <source>
        <dbReference type="SAM" id="MobiDB-lite"/>
    </source>
</evidence>
<evidence type="ECO:0000313" key="4">
    <source>
        <dbReference type="Proteomes" id="UP000278006"/>
    </source>
</evidence>
<protein>
    <submittedName>
        <fullName evidence="3">DUF4124 domain-containing protein</fullName>
    </submittedName>
</protein>
<feature type="signal peptide" evidence="2">
    <location>
        <begin position="1"/>
        <end position="23"/>
    </location>
</feature>
<sequence>MTRTRLHLLLAAIALSFSGAAMAQWQWLDDNGNKVYSDRAPSPSVPANRILKQPGGAAPASFAVPVDDAAEAAAIDASPAQMQAAESAPVPTPAPDPQQLQEAEQAKAEAAAAAAEAAEIERKNAAIRKTNCESAQRRLTQLEPGRRLSTVNAKGETVFMDDATRATERQRAQEMARNNC</sequence>
<dbReference type="OrthoDB" id="9181422at2"/>
<comment type="caution">
    <text evidence="3">The sequence shown here is derived from an EMBL/GenBank/DDBJ whole genome shotgun (WGS) entry which is preliminary data.</text>
</comment>
<organism evidence="3 4">
    <name type="scientific">Corticibacter populi</name>
    <dbReference type="NCBI Taxonomy" id="1550736"/>
    <lineage>
        <taxon>Bacteria</taxon>
        <taxon>Pseudomonadati</taxon>
        <taxon>Pseudomonadota</taxon>
        <taxon>Betaproteobacteria</taxon>
        <taxon>Burkholderiales</taxon>
        <taxon>Comamonadaceae</taxon>
        <taxon>Corticibacter</taxon>
    </lineage>
</organism>
<keyword evidence="4" id="KW-1185">Reference proteome</keyword>
<gene>
    <name evidence="3" type="ORF">D8I35_11095</name>
</gene>
<evidence type="ECO:0000256" key="2">
    <source>
        <dbReference type="SAM" id="SignalP"/>
    </source>
</evidence>
<dbReference type="Proteomes" id="UP000278006">
    <property type="component" value="Unassembled WGS sequence"/>
</dbReference>
<dbReference type="RefSeq" id="WP_122229251.1">
    <property type="nucleotide sequence ID" value="NZ_RDQO01000003.1"/>
</dbReference>
<name>A0A3M6QT30_9BURK</name>
<accession>A0A3M6QT30</accession>
<proteinExistence type="predicted"/>
<dbReference type="EMBL" id="RDQO01000003">
    <property type="protein sequence ID" value="RMX05719.1"/>
    <property type="molecule type" value="Genomic_DNA"/>
</dbReference>
<feature type="chain" id="PRO_5018157123" evidence="2">
    <location>
        <begin position="24"/>
        <end position="180"/>
    </location>
</feature>
<feature type="region of interest" description="Disordered" evidence="1">
    <location>
        <begin position="76"/>
        <end position="106"/>
    </location>
</feature>